<dbReference type="GO" id="GO:0046872">
    <property type="term" value="F:metal ion binding"/>
    <property type="evidence" value="ECO:0007669"/>
    <property type="project" value="UniProtKB-KW"/>
</dbReference>
<accession>M8C3P8</accession>
<feature type="compositionally biased region" description="Basic and acidic residues" evidence="4">
    <location>
        <begin position="71"/>
        <end position="96"/>
    </location>
</feature>
<keyword evidence="2" id="KW-0449">Lipoprotein</keyword>
<feature type="domain" description="HMA" evidence="5">
    <location>
        <begin position="80"/>
        <end position="147"/>
    </location>
</feature>
<feature type="compositionally biased region" description="Basic and acidic residues" evidence="4">
    <location>
        <begin position="12"/>
        <end position="29"/>
    </location>
</feature>
<comment type="similarity">
    <text evidence="3">Belongs to the HIPP family.</text>
</comment>
<dbReference type="InterPro" id="IPR044577">
    <property type="entry name" value="HIPP4/7/8/17/18/19"/>
</dbReference>
<dbReference type="PANTHER" id="PTHR46195">
    <property type="entry name" value="HEAVY METAL-ASSOCIATED ISOPRENYLATED PLANT PROTEIN 7"/>
    <property type="match status" value="1"/>
</dbReference>
<feature type="region of interest" description="Disordered" evidence="4">
    <location>
        <begin position="1"/>
        <end position="29"/>
    </location>
</feature>
<dbReference type="Pfam" id="PF00403">
    <property type="entry name" value="HMA"/>
    <property type="match status" value="2"/>
</dbReference>
<evidence type="ECO:0000313" key="6">
    <source>
        <dbReference type="EnsemblPlants" id="EMT28688"/>
    </source>
</evidence>
<feature type="compositionally biased region" description="Basic and acidic residues" evidence="4">
    <location>
        <begin position="146"/>
        <end position="166"/>
    </location>
</feature>
<dbReference type="EnsemblPlants" id="EMT28688">
    <property type="protein sequence ID" value="EMT28688"/>
    <property type="gene ID" value="F775_32995"/>
</dbReference>
<dbReference type="Gene3D" id="3.30.70.100">
    <property type="match status" value="2"/>
</dbReference>
<dbReference type="AlphaFoldDB" id="M8C3P8"/>
<keyword evidence="2" id="KW-0636">Prenylation</keyword>
<proteinExistence type="inferred from homology"/>
<evidence type="ECO:0000259" key="5">
    <source>
        <dbReference type="PROSITE" id="PS50846"/>
    </source>
</evidence>
<evidence type="ECO:0000256" key="4">
    <source>
        <dbReference type="SAM" id="MobiDB-lite"/>
    </source>
</evidence>
<sequence length="228" mass="25805">MGEQCFLFAAPKEQKESEKEESAEEPRDISLKVDMDCQGCAKKVEKSLLIFEGVENVRANSQPKTVVVKSRTADPTKKEKQEHTLRPPTKDEKKEELLEKQISKIEGVESVEADLPNDQVIVKGDMDPAMLVENIQKKIRREAVMVKEEKTSEGEKSDEVENKANDDGGVSKLKKYDSWPPARYYVDDVNPYSLVYPYSPVEVYRYPPTQLSVTDEFSGENPNACTIV</sequence>
<organism evidence="6">
    <name type="scientific">Aegilops tauschii</name>
    <name type="common">Tausch's goatgrass</name>
    <name type="synonym">Aegilops squarrosa</name>
    <dbReference type="NCBI Taxonomy" id="37682"/>
    <lineage>
        <taxon>Eukaryota</taxon>
        <taxon>Viridiplantae</taxon>
        <taxon>Streptophyta</taxon>
        <taxon>Embryophyta</taxon>
        <taxon>Tracheophyta</taxon>
        <taxon>Spermatophyta</taxon>
        <taxon>Magnoliopsida</taxon>
        <taxon>Liliopsida</taxon>
        <taxon>Poales</taxon>
        <taxon>Poaceae</taxon>
        <taxon>BOP clade</taxon>
        <taxon>Pooideae</taxon>
        <taxon>Triticodae</taxon>
        <taxon>Triticeae</taxon>
        <taxon>Triticinae</taxon>
        <taxon>Aegilops</taxon>
    </lineage>
</organism>
<dbReference type="SUPFAM" id="SSF55008">
    <property type="entry name" value="HMA, heavy metal-associated domain"/>
    <property type="match status" value="2"/>
</dbReference>
<name>M8C3P8_AEGTA</name>
<feature type="region of interest" description="Disordered" evidence="4">
    <location>
        <begin position="61"/>
        <end position="96"/>
    </location>
</feature>
<dbReference type="InterPro" id="IPR006121">
    <property type="entry name" value="HMA_dom"/>
</dbReference>
<reference evidence="6" key="1">
    <citation type="submission" date="2015-06" db="UniProtKB">
        <authorList>
            <consortium name="EnsemblPlants"/>
        </authorList>
    </citation>
    <scope>IDENTIFICATION</scope>
</reference>
<evidence type="ECO:0000256" key="1">
    <source>
        <dbReference type="ARBA" id="ARBA00022723"/>
    </source>
</evidence>
<dbReference type="PANTHER" id="PTHR46195:SF10">
    <property type="entry name" value="HEAVY METAL-ASSOCIATED DOMAIN CONTAINING PROTEIN, EXPRESSED"/>
    <property type="match status" value="1"/>
</dbReference>
<feature type="region of interest" description="Disordered" evidence="4">
    <location>
        <begin position="146"/>
        <end position="176"/>
    </location>
</feature>
<protein>
    <recommendedName>
        <fullName evidence="5">HMA domain-containing protein</fullName>
    </recommendedName>
</protein>
<evidence type="ECO:0000256" key="3">
    <source>
        <dbReference type="ARBA" id="ARBA00024045"/>
    </source>
</evidence>
<evidence type="ECO:0000256" key="2">
    <source>
        <dbReference type="ARBA" id="ARBA00023289"/>
    </source>
</evidence>
<dbReference type="InterPro" id="IPR036163">
    <property type="entry name" value="HMA_dom_sf"/>
</dbReference>
<dbReference type="CDD" id="cd00371">
    <property type="entry name" value="HMA"/>
    <property type="match status" value="1"/>
</dbReference>
<keyword evidence="1" id="KW-0479">Metal-binding</keyword>
<dbReference type="PROSITE" id="PS50846">
    <property type="entry name" value="HMA_2"/>
    <property type="match status" value="1"/>
</dbReference>